<protein>
    <submittedName>
        <fullName evidence="2">Uncharacterized protein</fullName>
    </submittedName>
</protein>
<proteinExistence type="predicted"/>
<reference evidence="2" key="1">
    <citation type="submission" date="2016-04" db="EMBL/GenBank/DDBJ databases">
        <authorList>
            <person name="Evans L.H."/>
            <person name="Alamgir A."/>
            <person name="Owens N."/>
            <person name="Weber N.D."/>
            <person name="Virtaneva K."/>
            <person name="Barbian K."/>
            <person name="Babar A."/>
            <person name="Rosenke K."/>
        </authorList>
    </citation>
    <scope>NUCLEOTIDE SEQUENCE</scope>
    <source>
        <strain evidence="2">Nono1</strain>
    </source>
</reference>
<evidence type="ECO:0000313" key="2">
    <source>
        <dbReference type="EMBL" id="SBO97949.1"/>
    </source>
</evidence>
<feature type="region of interest" description="Disordered" evidence="1">
    <location>
        <begin position="1"/>
        <end position="26"/>
    </location>
</feature>
<organism evidence="2">
    <name type="scientific">Nonomuraea gerenzanensis</name>
    <dbReference type="NCBI Taxonomy" id="93944"/>
    <lineage>
        <taxon>Bacteria</taxon>
        <taxon>Bacillati</taxon>
        <taxon>Actinomycetota</taxon>
        <taxon>Actinomycetes</taxon>
        <taxon>Streptosporangiales</taxon>
        <taxon>Streptosporangiaceae</taxon>
        <taxon>Nonomuraea</taxon>
    </lineage>
</organism>
<dbReference type="AlphaFoldDB" id="A0A1M4EGC7"/>
<sequence length="53" mass="5883">MYCRHHAPHIRGEPDQRGKRAGTGGGDRLSCLLAEPPAHSMLRLRCPCSEFLP</sequence>
<accession>A0A1M4EGC7</accession>
<name>A0A1M4EGC7_9ACTN</name>
<evidence type="ECO:0000256" key="1">
    <source>
        <dbReference type="SAM" id="MobiDB-lite"/>
    </source>
</evidence>
<gene>
    <name evidence="2" type="ORF">BN4615_P7465</name>
</gene>
<dbReference type="EMBL" id="LT559118">
    <property type="protein sequence ID" value="SBO97949.1"/>
    <property type="molecule type" value="Genomic_DNA"/>
</dbReference>